<dbReference type="Pfam" id="PF01022">
    <property type="entry name" value="HTH_5"/>
    <property type="match status" value="1"/>
</dbReference>
<dbReference type="GO" id="GO:0003700">
    <property type="term" value="F:DNA-binding transcription factor activity"/>
    <property type="evidence" value="ECO:0007669"/>
    <property type="project" value="InterPro"/>
</dbReference>
<dbReference type="PROSITE" id="PS50987">
    <property type="entry name" value="HTH_ARSR_2"/>
    <property type="match status" value="1"/>
</dbReference>
<evidence type="ECO:0000313" key="6">
    <source>
        <dbReference type="Proteomes" id="UP000540787"/>
    </source>
</evidence>
<keyword evidence="6" id="KW-1185">Reference proteome</keyword>
<keyword evidence="3" id="KW-0804">Transcription</keyword>
<protein>
    <submittedName>
        <fullName evidence="5">ArsR family transcriptional regulator</fullName>
    </submittedName>
</protein>
<feature type="domain" description="HTH arsR-type" evidence="4">
    <location>
        <begin position="12"/>
        <end position="106"/>
    </location>
</feature>
<dbReference type="Proteomes" id="UP000540787">
    <property type="component" value="Unassembled WGS sequence"/>
</dbReference>
<dbReference type="PANTHER" id="PTHR43132">
    <property type="entry name" value="ARSENICAL RESISTANCE OPERON REPRESSOR ARSR-RELATED"/>
    <property type="match status" value="1"/>
</dbReference>
<dbReference type="InterPro" id="IPR011991">
    <property type="entry name" value="ArsR-like_HTH"/>
</dbReference>
<dbReference type="InterPro" id="IPR036388">
    <property type="entry name" value="WH-like_DNA-bd_sf"/>
</dbReference>
<accession>A0A7W9WX27</accession>
<keyword evidence="1" id="KW-0805">Transcription regulation</keyword>
<name>A0A7W9WX27_9BURK</name>
<proteinExistence type="predicted"/>
<evidence type="ECO:0000313" key="5">
    <source>
        <dbReference type="EMBL" id="MBB6131895.1"/>
    </source>
</evidence>
<evidence type="ECO:0000256" key="3">
    <source>
        <dbReference type="ARBA" id="ARBA00023163"/>
    </source>
</evidence>
<comment type="caution">
    <text evidence="5">The sequence shown here is derived from an EMBL/GenBank/DDBJ whole genome shotgun (WGS) entry which is preliminary data.</text>
</comment>
<dbReference type="PRINTS" id="PR00778">
    <property type="entry name" value="HTHARSR"/>
</dbReference>
<dbReference type="InterPro" id="IPR036390">
    <property type="entry name" value="WH_DNA-bd_sf"/>
</dbReference>
<organism evidence="5 6">
    <name type="scientific">Massilia aurea</name>
    <dbReference type="NCBI Taxonomy" id="373040"/>
    <lineage>
        <taxon>Bacteria</taxon>
        <taxon>Pseudomonadati</taxon>
        <taxon>Pseudomonadota</taxon>
        <taxon>Betaproteobacteria</taxon>
        <taxon>Burkholderiales</taxon>
        <taxon>Oxalobacteraceae</taxon>
        <taxon>Telluria group</taxon>
        <taxon>Massilia</taxon>
    </lineage>
</organism>
<dbReference type="RefSeq" id="WP_229424523.1">
    <property type="nucleotide sequence ID" value="NZ_JACHBX010000001.1"/>
</dbReference>
<dbReference type="EMBL" id="JACHBX010000001">
    <property type="protein sequence ID" value="MBB6131895.1"/>
    <property type="molecule type" value="Genomic_DNA"/>
</dbReference>
<reference evidence="5 6" key="1">
    <citation type="submission" date="2020-08" db="EMBL/GenBank/DDBJ databases">
        <title>The Agave Microbiome: Exploring the role of microbial communities in plant adaptations to desert environments.</title>
        <authorList>
            <person name="Partida-Martinez L.P."/>
        </authorList>
    </citation>
    <scope>NUCLEOTIDE SEQUENCE [LARGE SCALE GENOMIC DNA]</scope>
    <source>
        <strain evidence="5 6">AT3.2</strain>
    </source>
</reference>
<dbReference type="InterPro" id="IPR051011">
    <property type="entry name" value="Metal_resp_trans_reg"/>
</dbReference>
<dbReference type="SUPFAM" id="SSF46785">
    <property type="entry name" value="Winged helix' DNA-binding domain"/>
    <property type="match status" value="1"/>
</dbReference>
<dbReference type="AlphaFoldDB" id="A0A7W9WX27"/>
<dbReference type="Gene3D" id="1.10.10.10">
    <property type="entry name" value="Winged helix-like DNA-binding domain superfamily/Winged helix DNA-binding domain"/>
    <property type="match status" value="1"/>
</dbReference>
<dbReference type="SMART" id="SM00418">
    <property type="entry name" value="HTH_ARSR"/>
    <property type="match status" value="1"/>
</dbReference>
<sequence>MNHHPEPLNLLEMQAAAVRACALLKTLANPDRLLLLCQLTQAEYCVSELAAASGIAQPTLSQQLGVLREERLVTTRRDGKQIYYSLASDAASAVLQVLYQQFCAQPGGSNDRELD</sequence>
<keyword evidence="2" id="KW-0238">DNA-binding</keyword>
<evidence type="ECO:0000259" key="4">
    <source>
        <dbReference type="PROSITE" id="PS50987"/>
    </source>
</evidence>
<evidence type="ECO:0000256" key="1">
    <source>
        <dbReference type="ARBA" id="ARBA00023015"/>
    </source>
</evidence>
<dbReference type="GO" id="GO:0003677">
    <property type="term" value="F:DNA binding"/>
    <property type="evidence" value="ECO:0007669"/>
    <property type="project" value="UniProtKB-KW"/>
</dbReference>
<dbReference type="CDD" id="cd00090">
    <property type="entry name" value="HTH_ARSR"/>
    <property type="match status" value="1"/>
</dbReference>
<evidence type="ECO:0000256" key="2">
    <source>
        <dbReference type="ARBA" id="ARBA00023125"/>
    </source>
</evidence>
<gene>
    <name evidence="5" type="ORF">HD842_000006</name>
</gene>
<dbReference type="InterPro" id="IPR001845">
    <property type="entry name" value="HTH_ArsR_DNA-bd_dom"/>
</dbReference>
<dbReference type="NCBIfam" id="NF033788">
    <property type="entry name" value="HTH_metalloreg"/>
    <property type="match status" value="1"/>
</dbReference>
<dbReference type="PANTHER" id="PTHR43132:SF2">
    <property type="entry name" value="ARSENICAL RESISTANCE OPERON REPRESSOR ARSR-RELATED"/>
    <property type="match status" value="1"/>
</dbReference>